<evidence type="ECO:0000259" key="6">
    <source>
        <dbReference type="Pfam" id="PF01764"/>
    </source>
</evidence>
<reference evidence="7" key="2">
    <citation type="submission" date="2021-04" db="EMBL/GenBank/DDBJ databases">
        <authorList>
            <person name="Podell S."/>
        </authorList>
    </citation>
    <scope>NUCLEOTIDE SEQUENCE</scope>
    <source>
        <strain evidence="7">Hildebrandi</strain>
    </source>
</reference>
<dbReference type="CDD" id="cd00519">
    <property type="entry name" value="Lipase_3"/>
    <property type="match status" value="1"/>
</dbReference>
<keyword evidence="8" id="KW-1185">Reference proteome</keyword>
<dbReference type="OrthoDB" id="48776at2759"/>
<name>A0A9K3LZ14_9STRA</name>
<feature type="region of interest" description="Disordered" evidence="4">
    <location>
        <begin position="1"/>
        <end position="53"/>
    </location>
</feature>
<dbReference type="GO" id="GO:0016042">
    <property type="term" value="P:lipid catabolic process"/>
    <property type="evidence" value="ECO:0007669"/>
    <property type="project" value="UniProtKB-KW"/>
</dbReference>
<dbReference type="EMBL" id="JAGRRH010000004">
    <property type="protein sequence ID" value="KAG7370802.1"/>
    <property type="molecule type" value="Genomic_DNA"/>
</dbReference>
<gene>
    <name evidence="7" type="ORF">IV203_019372</name>
</gene>
<keyword evidence="5" id="KW-1133">Transmembrane helix</keyword>
<evidence type="ECO:0000256" key="4">
    <source>
        <dbReference type="SAM" id="MobiDB-lite"/>
    </source>
</evidence>
<dbReference type="PANTHER" id="PTHR31403:SF7">
    <property type="entry name" value="PHOSPHOLIPASE A1-IGAMMA3, CHLOROPLASTIC"/>
    <property type="match status" value="1"/>
</dbReference>
<keyword evidence="2" id="KW-0442">Lipid degradation</keyword>
<feature type="region of interest" description="Disordered" evidence="4">
    <location>
        <begin position="124"/>
        <end position="171"/>
    </location>
</feature>
<evidence type="ECO:0000256" key="1">
    <source>
        <dbReference type="ARBA" id="ARBA00022801"/>
    </source>
</evidence>
<dbReference type="GO" id="GO:0016787">
    <property type="term" value="F:hydrolase activity"/>
    <property type="evidence" value="ECO:0007669"/>
    <property type="project" value="UniProtKB-KW"/>
</dbReference>
<feature type="transmembrane region" description="Helical" evidence="5">
    <location>
        <begin position="209"/>
        <end position="228"/>
    </location>
</feature>
<feature type="transmembrane region" description="Helical" evidence="5">
    <location>
        <begin position="599"/>
        <end position="621"/>
    </location>
</feature>
<keyword evidence="3" id="KW-0443">Lipid metabolism</keyword>
<proteinExistence type="predicted"/>
<evidence type="ECO:0000256" key="5">
    <source>
        <dbReference type="SAM" id="Phobius"/>
    </source>
</evidence>
<dbReference type="Pfam" id="PF01764">
    <property type="entry name" value="Lipase_3"/>
    <property type="match status" value="2"/>
</dbReference>
<feature type="compositionally biased region" description="Polar residues" evidence="4">
    <location>
        <begin position="27"/>
        <end position="43"/>
    </location>
</feature>
<organism evidence="7 8">
    <name type="scientific">Nitzschia inconspicua</name>
    <dbReference type="NCBI Taxonomy" id="303405"/>
    <lineage>
        <taxon>Eukaryota</taxon>
        <taxon>Sar</taxon>
        <taxon>Stramenopiles</taxon>
        <taxon>Ochrophyta</taxon>
        <taxon>Bacillariophyta</taxon>
        <taxon>Bacillariophyceae</taxon>
        <taxon>Bacillariophycidae</taxon>
        <taxon>Bacillariales</taxon>
        <taxon>Bacillariaceae</taxon>
        <taxon>Nitzschia</taxon>
    </lineage>
</organism>
<keyword evidence="5" id="KW-0812">Transmembrane</keyword>
<reference evidence="7" key="1">
    <citation type="journal article" date="2021" name="Sci. Rep.">
        <title>Diploid genomic architecture of Nitzschia inconspicua, an elite biomass production diatom.</title>
        <authorList>
            <person name="Oliver A."/>
            <person name="Podell S."/>
            <person name="Pinowska A."/>
            <person name="Traller J.C."/>
            <person name="Smith S.R."/>
            <person name="McClure R."/>
            <person name="Beliaev A."/>
            <person name="Bohutskyi P."/>
            <person name="Hill E.A."/>
            <person name="Rabines A."/>
            <person name="Zheng H."/>
            <person name="Allen L.Z."/>
            <person name="Kuo A."/>
            <person name="Grigoriev I.V."/>
            <person name="Allen A.E."/>
            <person name="Hazlebeck D."/>
            <person name="Allen E.E."/>
        </authorList>
    </citation>
    <scope>NUCLEOTIDE SEQUENCE</scope>
    <source>
        <strain evidence="7">Hildebrandi</strain>
    </source>
</reference>
<evidence type="ECO:0000256" key="2">
    <source>
        <dbReference type="ARBA" id="ARBA00022963"/>
    </source>
</evidence>
<feature type="domain" description="Fungal lipase-type" evidence="6">
    <location>
        <begin position="1147"/>
        <end position="1242"/>
    </location>
</feature>
<keyword evidence="5" id="KW-0472">Membrane</keyword>
<feature type="domain" description="Fungal lipase-type" evidence="6">
    <location>
        <begin position="1268"/>
        <end position="1330"/>
    </location>
</feature>
<feature type="compositionally biased region" description="Polar residues" evidence="4">
    <location>
        <begin position="153"/>
        <end position="163"/>
    </location>
</feature>
<protein>
    <submittedName>
        <fullName evidence="7">Lipase class 3</fullName>
    </submittedName>
</protein>
<accession>A0A9K3LZ14</accession>
<feature type="transmembrane region" description="Helical" evidence="5">
    <location>
        <begin position="503"/>
        <end position="521"/>
    </location>
</feature>
<evidence type="ECO:0000313" key="8">
    <source>
        <dbReference type="Proteomes" id="UP000693970"/>
    </source>
</evidence>
<feature type="transmembrane region" description="Helical" evidence="5">
    <location>
        <begin position="742"/>
        <end position="769"/>
    </location>
</feature>
<comment type="caution">
    <text evidence="7">The sequence shown here is derived from an EMBL/GenBank/DDBJ whole genome shotgun (WGS) entry which is preliminary data.</text>
</comment>
<feature type="transmembrane region" description="Helical" evidence="5">
    <location>
        <begin position="790"/>
        <end position="811"/>
    </location>
</feature>
<keyword evidence="1" id="KW-0378">Hydrolase</keyword>
<dbReference type="InterPro" id="IPR002921">
    <property type="entry name" value="Fungal_lipase-type"/>
</dbReference>
<evidence type="ECO:0000256" key="3">
    <source>
        <dbReference type="ARBA" id="ARBA00023098"/>
    </source>
</evidence>
<sequence length="1454" mass="162728">MRSELGRKSTNPFDDDHCDEPKDHPNQNRSCRNSDLSPQQQQRRAPLDFFNPVDDVEKPALSFDQSNRPARADSADEIGLFISPLQSAMHEMNEYTAGEQRLMENHDVVDELSALLPPEEDLHHTSYNALSPRSGRSRKYRSSVPKEIKTGHGFQQNSLPQHQQARKRSAKTKNISNVVMRELRTVDGDNEVMEYKYILLEDLGTASSWFILLLPYITFALSMLLGYATSLSVSTIGPIQATKLCDVEQIYEVMHRLPVESELAQSNGHDTTSCYASFSMKSSFDQRNGGTSWSGTTFDSGSLGNMPVIGTYLYGAAMFSNLSIDAVAMIAQGRVRASVVILEETPMESYKEQEIWKPMFVSTSSTLSMTCESSVYDGNDAHFNCKTPDLISMAFSMPETAVYTGGNVRFLVFYEYASSDVVGSRFSDKSRFGALRTNATITTTKSAVSNRTIDERGEQSRSSVMILAERAVENPSLVLEEMVSSSSYTIRYRSMTTVLLDTIMRIFCFIFSIGFFIFWCRQMGIQCCPSSRRMFSGLLGWGVLEEVAQTYWWENPWVLIPERYYIMLLLISLLLMQEPFLVIIFFLPHARSNYMHMLADAAMGIGVQGILLVYLCLFEGLKFHTADRSKRRAERQRQALQLRRAVKLVGGCDNDLSSPVAVDNFYREFGDTDGSALTSHLRLPNDPFGDGWADFLIPKMFLWVVGVVSVSVTSYCRFCEGQDLSENGTSNSLTSGYTNVEIVYITFSIMQVFTILIWVYLIVVALSVSGDALKHEPFLATRPAQLSYRVLFAHTALLVAALLVSFVLYLGHLQNDWHGQTIEVSVAQQEKSVIELFIDALQSYIARFPYSGTAATVGFGRLLCVTVEVLITAFIFLPAHSMDIDDVDDETIEDMRGVELRNYRKNKRDKRTVVQLAKESKTWRIFPCPIQRLESHAFPLQDSMYQLYKDLHTDRNMRLRGLVSIGPYTPVFCNEVACWLNEASWQAYYTPPGSPHMTEKDDFIGWMNLDALGLRLEGYVYDERTNAQALIATNAVPQVDGEEDSIVVVAFRGTSNVAHMQIDIRMRQAPIMEQLTGVAGAAIRILPDQVDVDDKDGWFWDTVREQHDDSGHVKCVACWNGAEAPHIPPTPTTSHERNASDSSTFQQTVAKGAKDLLKITPVAKNTFPMIHEGFQDAYNQIRKQIFDLLVPVLQRQVAKAATASSTSVASSEPLALPKIYCTGHSLGGSLAQIFALDLASNCEFGLRSLSRGDPAAQQNDRPDDLVMASTVASTTAQKKEQIRYLQPPIAVYTFGQPRVGNKAFAKLYKQRVPHTFRVVNEGDAITAIPNYLCCSGVYKHAGLEVILDQGMTGNILVGPTVVETLFRFNKVRTNIAAHQMAKYRDCLECAFDSSQLLDYYKGHNVAHQELQNADEPGEKEHSLDATGYHRQIAANNLAAASFIPEWMIAPRKAA</sequence>
<feature type="transmembrane region" description="Helical" evidence="5">
    <location>
        <begin position="564"/>
        <end position="587"/>
    </location>
</feature>
<dbReference type="Proteomes" id="UP000693970">
    <property type="component" value="Unassembled WGS sequence"/>
</dbReference>
<dbReference type="PANTHER" id="PTHR31403">
    <property type="entry name" value="PHOSPHOLIPASE A1-IBETA2, CHLOROPLASTIC"/>
    <property type="match status" value="1"/>
</dbReference>
<evidence type="ECO:0000313" key="7">
    <source>
        <dbReference type="EMBL" id="KAG7370802.1"/>
    </source>
</evidence>